<dbReference type="InterPro" id="IPR051397">
    <property type="entry name" value="Zn-ADH-like_protein"/>
</dbReference>
<dbReference type="Gene3D" id="3.90.180.10">
    <property type="entry name" value="Medium-chain alcohol dehydrogenases, catalytic domain"/>
    <property type="match status" value="1"/>
</dbReference>
<dbReference type="Pfam" id="PF00107">
    <property type="entry name" value="ADH_zinc_N"/>
    <property type="match status" value="1"/>
</dbReference>
<dbReference type="AlphaFoldDB" id="A0AAD1D881"/>
<reference evidence="3 5" key="2">
    <citation type="submission" date="2018-10" db="EMBL/GenBank/DDBJ databases">
        <title>Genomic Encyclopedia of Type Strains, Phase IV (KMG-IV): sequencing the most valuable type-strain genomes for metagenomic binning, comparative biology and taxonomic classification.</title>
        <authorList>
            <person name="Goeker M."/>
        </authorList>
    </citation>
    <scope>NUCLEOTIDE SEQUENCE [LARGE SCALE GENOMIC DNA]</scope>
    <source>
        <strain evidence="3 5">DSM 19791</strain>
    </source>
</reference>
<accession>A0AAD1D881</accession>
<dbReference type="SMART" id="SM00829">
    <property type="entry name" value="PKS_ER"/>
    <property type="match status" value="1"/>
</dbReference>
<dbReference type="KEGG" id="smic:SmB9_32740"/>
<keyword evidence="5" id="KW-1185">Reference proteome</keyword>
<sequence>MKAIVSRHLLALDGYRLDNVEVREPERDEVSVRVHVAGVSFVDVLIACGGHQNRPALPYIPGSECAGVIEAVGPEGDQSRIGERVCVMPLGGAYAERVVVPGSAALTIPYEMSFSEAAIVQVNYITAYHALVERAHIGPQETVLVLGAGGGVGSASVQLARALGARVVASASSAEKRAAALSAGASVTIDSNPAGWRDAVRDATDGCGPDIVIDPVCGNLFELAFRSLAWGGRHMVVGFAAGTIPTLNANLPLLKGASLMGVESKQALDRDPGLRPRAMNCMFDFFRNGLIRPRVGRLFEFDEFAMAMKQASSGQSAGHMVLKTIAE</sequence>
<dbReference type="SUPFAM" id="SSF50129">
    <property type="entry name" value="GroES-like"/>
    <property type="match status" value="1"/>
</dbReference>
<proteinExistence type="predicted"/>
<dbReference type="InterPro" id="IPR036291">
    <property type="entry name" value="NAD(P)-bd_dom_sf"/>
</dbReference>
<dbReference type="CDD" id="cd08241">
    <property type="entry name" value="QOR1"/>
    <property type="match status" value="1"/>
</dbReference>
<gene>
    <name evidence="3" type="ORF">DFR51_3041</name>
    <name evidence="2" type="ORF">SmB9_32740</name>
</gene>
<dbReference type="EMBL" id="RBWX01000010">
    <property type="protein sequence ID" value="RKS86338.1"/>
    <property type="molecule type" value="Genomic_DNA"/>
</dbReference>
<dbReference type="GO" id="GO:0016491">
    <property type="term" value="F:oxidoreductase activity"/>
    <property type="evidence" value="ECO:0007669"/>
    <property type="project" value="InterPro"/>
</dbReference>
<reference evidence="2 4" key="1">
    <citation type="submission" date="2018-06" db="EMBL/GenBank/DDBJ databases">
        <title>Complete Genome Sequence of the Microcystin-Degrading Bacterium Sphingosinicella microcystinivorans Strain B-9.</title>
        <authorList>
            <person name="Jin H."/>
            <person name="Nishizawa T."/>
            <person name="Guo Y."/>
            <person name="Nishizawa A."/>
            <person name="Park H."/>
            <person name="Kato H."/>
            <person name="Tsuji K."/>
            <person name="Harada K."/>
        </authorList>
    </citation>
    <scope>NUCLEOTIDE SEQUENCE [LARGE SCALE GENOMIC DNA]</scope>
    <source>
        <strain evidence="2 4">B9</strain>
    </source>
</reference>
<dbReference type="Gene3D" id="3.40.50.720">
    <property type="entry name" value="NAD(P)-binding Rossmann-like Domain"/>
    <property type="match status" value="1"/>
</dbReference>
<dbReference type="InterPro" id="IPR011032">
    <property type="entry name" value="GroES-like_sf"/>
</dbReference>
<evidence type="ECO:0000313" key="5">
    <source>
        <dbReference type="Proteomes" id="UP000276029"/>
    </source>
</evidence>
<dbReference type="EMBL" id="AP018711">
    <property type="protein sequence ID" value="BBE35616.1"/>
    <property type="molecule type" value="Genomic_DNA"/>
</dbReference>
<dbReference type="RefSeq" id="WP_126494962.1">
    <property type="nucleotide sequence ID" value="NZ_AP018711.1"/>
</dbReference>
<dbReference type="Pfam" id="PF08240">
    <property type="entry name" value="ADH_N"/>
    <property type="match status" value="1"/>
</dbReference>
<evidence type="ECO:0000313" key="4">
    <source>
        <dbReference type="Proteomes" id="UP000275727"/>
    </source>
</evidence>
<dbReference type="SUPFAM" id="SSF51735">
    <property type="entry name" value="NAD(P)-binding Rossmann-fold domains"/>
    <property type="match status" value="1"/>
</dbReference>
<dbReference type="Proteomes" id="UP000275727">
    <property type="component" value="Chromosome"/>
</dbReference>
<dbReference type="InterPro" id="IPR020843">
    <property type="entry name" value="ER"/>
</dbReference>
<organism evidence="2 4">
    <name type="scientific">Sphingosinicella microcystinivorans</name>
    <dbReference type="NCBI Taxonomy" id="335406"/>
    <lineage>
        <taxon>Bacteria</taxon>
        <taxon>Pseudomonadati</taxon>
        <taxon>Pseudomonadota</taxon>
        <taxon>Alphaproteobacteria</taxon>
        <taxon>Sphingomonadales</taxon>
        <taxon>Sphingosinicellaceae</taxon>
        <taxon>Sphingosinicella</taxon>
    </lineage>
</organism>
<protein>
    <submittedName>
        <fullName evidence="2 3">Oxidoreductase</fullName>
    </submittedName>
</protein>
<dbReference type="Proteomes" id="UP000276029">
    <property type="component" value="Unassembled WGS sequence"/>
</dbReference>
<name>A0AAD1D881_SPHMI</name>
<dbReference type="PANTHER" id="PTHR43677">
    <property type="entry name" value="SHORT-CHAIN DEHYDROGENASE/REDUCTASE"/>
    <property type="match status" value="1"/>
</dbReference>
<dbReference type="InterPro" id="IPR013154">
    <property type="entry name" value="ADH-like_N"/>
</dbReference>
<dbReference type="PANTHER" id="PTHR43677:SF4">
    <property type="entry name" value="QUINONE OXIDOREDUCTASE-LIKE PROTEIN 2"/>
    <property type="match status" value="1"/>
</dbReference>
<dbReference type="InterPro" id="IPR013149">
    <property type="entry name" value="ADH-like_C"/>
</dbReference>
<evidence type="ECO:0000313" key="3">
    <source>
        <dbReference type="EMBL" id="RKS86338.1"/>
    </source>
</evidence>
<evidence type="ECO:0000313" key="2">
    <source>
        <dbReference type="EMBL" id="BBE35616.1"/>
    </source>
</evidence>
<evidence type="ECO:0000259" key="1">
    <source>
        <dbReference type="SMART" id="SM00829"/>
    </source>
</evidence>
<feature type="domain" description="Enoyl reductase (ER)" evidence="1">
    <location>
        <begin position="10"/>
        <end position="322"/>
    </location>
</feature>